<protein>
    <recommendedName>
        <fullName evidence="1">Endonuclease/exonuclease/phosphatase domain-containing protein</fullName>
    </recommendedName>
</protein>
<dbReference type="Proteomes" id="UP000244060">
    <property type="component" value="Unassembled WGS sequence"/>
</dbReference>
<dbReference type="Gene3D" id="3.60.10.10">
    <property type="entry name" value="Endonuclease/exonuclease/phosphatase"/>
    <property type="match status" value="1"/>
</dbReference>
<dbReference type="SUPFAM" id="SSF56219">
    <property type="entry name" value="DNase I-like"/>
    <property type="match status" value="1"/>
</dbReference>
<dbReference type="Pfam" id="PF03372">
    <property type="entry name" value="Exo_endo_phos"/>
    <property type="match status" value="1"/>
</dbReference>
<evidence type="ECO:0000259" key="1">
    <source>
        <dbReference type="Pfam" id="PF03372"/>
    </source>
</evidence>
<organism evidence="2 3">
    <name type="scientific">Cereibacter azotoformans</name>
    <dbReference type="NCBI Taxonomy" id="43057"/>
    <lineage>
        <taxon>Bacteria</taxon>
        <taxon>Pseudomonadati</taxon>
        <taxon>Pseudomonadota</taxon>
        <taxon>Alphaproteobacteria</taxon>
        <taxon>Rhodobacterales</taxon>
        <taxon>Paracoccaceae</taxon>
        <taxon>Cereibacter</taxon>
    </lineage>
</organism>
<accession>A0A2T5KEW7</accession>
<gene>
    <name evidence="2" type="ORF">C8J28_101300</name>
</gene>
<feature type="domain" description="Endonuclease/exonuclease/phosphatase" evidence="1">
    <location>
        <begin position="199"/>
        <end position="330"/>
    </location>
</feature>
<proteinExistence type="predicted"/>
<comment type="caution">
    <text evidence="2">The sequence shown here is derived from an EMBL/GenBank/DDBJ whole genome shotgun (WGS) entry which is preliminary data.</text>
</comment>
<dbReference type="RefSeq" id="WP_108220105.1">
    <property type="nucleotide sequence ID" value="NZ_CP090021.1"/>
</dbReference>
<evidence type="ECO:0000313" key="2">
    <source>
        <dbReference type="EMBL" id="PTR20978.1"/>
    </source>
</evidence>
<sequence length="339" mass="38356">MGQRLRIATYNVEWFNALFDDRGRLLADNELSGRYEITRRNQIESLGIVFTALDADAIMVIEAPNHGRRRSTVKALETFARTFELRASQAIMGFANETDQEIALLFDPSRIEARHDPQASPKAPRFDGIFRFDIDVDAAPEAIRFSKPPLELAVRADGHALRLIGVHAKSKAGRGARNGAEEVRIAIQNRRQQLAECVWIRRRVAALLARHQSVMVMGDFNDGPGLDEYEKLFGHSGVEIVLGLDEPPELRLHEPHARMALTQRVGVQPSSARFWLAPEDQYFEALLDFIMISPDLAEKGPRWRIWHPLNDPNCFRIPELQEALLAASDHFPVTLDIEL</sequence>
<dbReference type="OrthoDB" id="6199360at2"/>
<dbReference type="EMBL" id="QAOT01000001">
    <property type="protein sequence ID" value="PTR20978.1"/>
    <property type="molecule type" value="Genomic_DNA"/>
</dbReference>
<dbReference type="InterPro" id="IPR005135">
    <property type="entry name" value="Endo/exonuclease/phosphatase"/>
</dbReference>
<keyword evidence="3" id="KW-1185">Reference proteome</keyword>
<reference evidence="2 3" key="1">
    <citation type="submission" date="2018-04" db="EMBL/GenBank/DDBJ databases">
        <title>Genomic Encyclopedia of Type Strains, Phase III (KMG-III): the genomes of soil and plant-associated and newly described type strains.</title>
        <authorList>
            <person name="Whitman W."/>
        </authorList>
    </citation>
    <scope>NUCLEOTIDE SEQUENCE [LARGE SCALE GENOMIC DNA]</scope>
    <source>
        <strain evidence="2 3">KA25</strain>
    </source>
</reference>
<evidence type="ECO:0000313" key="3">
    <source>
        <dbReference type="Proteomes" id="UP000244060"/>
    </source>
</evidence>
<dbReference type="InterPro" id="IPR036691">
    <property type="entry name" value="Endo/exonu/phosph_ase_sf"/>
</dbReference>
<name>A0A2T5KEW7_9RHOB</name>
<dbReference type="GO" id="GO:0003824">
    <property type="term" value="F:catalytic activity"/>
    <property type="evidence" value="ECO:0007669"/>
    <property type="project" value="InterPro"/>
</dbReference>
<dbReference type="AlphaFoldDB" id="A0A2T5KEW7"/>